<feature type="domain" description="SAF" evidence="2">
    <location>
        <begin position="35"/>
        <end position="97"/>
    </location>
</feature>
<keyword evidence="1" id="KW-0472">Membrane</keyword>
<evidence type="ECO:0000313" key="3">
    <source>
        <dbReference type="EMBL" id="MBJ6360499.1"/>
    </source>
</evidence>
<organism evidence="3 4">
    <name type="scientific">Paenibacillus roseus</name>
    <dbReference type="NCBI Taxonomy" id="2798579"/>
    <lineage>
        <taxon>Bacteria</taxon>
        <taxon>Bacillati</taxon>
        <taxon>Bacillota</taxon>
        <taxon>Bacilli</taxon>
        <taxon>Bacillales</taxon>
        <taxon>Paenibacillaceae</taxon>
        <taxon>Paenibacillus</taxon>
    </lineage>
</organism>
<name>A0A934J2Q2_9BACL</name>
<dbReference type="Proteomes" id="UP000640274">
    <property type="component" value="Unassembled WGS sequence"/>
</dbReference>
<dbReference type="AlphaFoldDB" id="A0A934J2Q2"/>
<dbReference type="SMART" id="SM00858">
    <property type="entry name" value="SAF"/>
    <property type="match status" value="1"/>
</dbReference>
<dbReference type="InterPro" id="IPR013974">
    <property type="entry name" value="SAF"/>
</dbReference>
<dbReference type="RefSeq" id="WP_199018054.1">
    <property type="nucleotide sequence ID" value="NZ_JAELUP010000009.1"/>
</dbReference>
<reference evidence="3" key="1">
    <citation type="submission" date="2020-12" db="EMBL/GenBank/DDBJ databases">
        <authorList>
            <person name="Huq M.A."/>
        </authorList>
    </citation>
    <scope>NUCLEOTIDE SEQUENCE</scope>
    <source>
        <strain evidence="3">MAHUQ-46</strain>
    </source>
</reference>
<feature type="transmembrane region" description="Helical" evidence="1">
    <location>
        <begin position="12"/>
        <end position="29"/>
    </location>
</feature>
<gene>
    <name evidence="3" type="ORF">JFN88_04065</name>
</gene>
<protein>
    <recommendedName>
        <fullName evidence="2">SAF domain-containing protein</fullName>
    </recommendedName>
</protein>
<evidence type="ECO:0000259" key="2">
    <source>
        <dbReference type="SMART" id="SM00858"/>
    </source>
</evidence>
<evidence type="ECO:0000256" key="1">
    <source>
        <dbReference type="SAM" id="Phobius"/>
    </source>
</evidence>
<comment type="caution">
    <text evidence="3">The sequence shown here is derived from an EMBL/GenBank/DDBJ whole genome shotgun (WGS) entry which is preliminary data.</text>
</comment>
<proteinExistence type="predicted"/>
<keyword evidence="1" id="KW-1133">Transmembrane helix</keyword>
<accession>A0A934J2Q2</accession>
<dbReference type="Gene3D" id="3.90.1210.10">
    <property type="entry name" value="Antifreeze-like/N-acetylneuraminic acid synthase C-terminal domain"/>
    <property type="match status" value="1"/>
</dbReference>
<dbReference type="EMBL" id="JAELUP010000009">
    <property type="protein sequence ID" value="MBJ6360499.1"/>
    <property type="molecule type" value="Genomic_DNA"/>
</dbReference>
<keyword evidence="4" id="KW-1185">Reference proteome</keyword>
<evidence type="ECO:0000313" key="4">
    <source>
        <dbReference type="Proteomes" id="UP000640274"/>
    </source>
</evidence>
<sequence>MLRIKLRMMGSLAIFILGTAMLAGLYYYGPKWNTKPVVITTTLLHANEVITPGHLKIMNIPKDNIPAYAITVPDQLIGLTALNVIPSGSMLYEEWFDQDPLIPVSGEVILPVPSSSLYAVNSSLRAKDRVNILFFRTVDNRNRERSPQDETIDLDDPAAQQLEQPSKEDMIPNVSVVSVRSSGGNMVMDTPEGKSNDRLTTSEQINNVELLATDDMAKIIQKKLEAGYTLWIARTK</sequence>
<dbReference type="CDD" id="cd11614">
    <property type="entry name" value="SAF_CpaB_FlgA_like"/>
    <property type="match status" value="1"/>
</dbReference>
<keyword evidence="1" id="KW-0812">Transmembrane</keyword>